<accession>A0A0E9V3M3</accession>
<sequence>MGKIMLSKNVRQRPPKCCNCRGDRAAAFRGCEHFCPSQASPECERAAQSFVCRGS</sequence>
<protein>
    <submittedName>
        <fullName evidence="1">Uncharacterized protein</fullName>
    </submittedName>
</protein>
<proteinExistence type="predicted"/>
<organism evidence="1">
    <name type="scientific">Anguilla anguilla</name>
    <name type="common">European freshwater eel</name>
    <name type="synonym">Muraena anguilla</name>
    <dbReference type="NCBI Taxonomy" id="7936"/>
    <lineage>
        <taxon>Eukaryota</taxon>
        <taxon>Metazoa</taxon>
        <taxon>Chordata</taxon>
        <taxon>Craniata</taxon>
        <taxon>Vertebrata</taxon>
        <taxon>Euteleostomi</taxon>
        <taxon>Actinopterygii</taxon>
        <taxon>Neopterygii</taxon>
        <taxon>Teleostei</taxon>
        <taxon>Anguilliformes</taxon>
        <taxon>Anguillidae</taxon>
        <taxon>Anguilla</taxon>
    </lineage>
</organism>
<evidence type="ECO:0000313" key="1">
    <source>
        <dbReference type="EMBL" id="JAH72040.1"/>
    </source>
</evidence>
<reference evidence="1" key="1">
    <citation type="submission" date="2014-11" db="EMBL/GenBank/DDBJ databases">
        <authorList>
            <person name="Amaro Gonzalez C."/>
        </authorList>
    </citation>
    <scope>NUCLEOTIDE SEQUENCE</scope>
</reference>
<reference evidence="1" key="2">
    <citation type="journal article" date="2015" name="Fish Shellfish Immunol.">
        <title>Early steps in the European eel (Anguilla anguilla)-Vibrio vulnificus interaction in the gills: Role of the RtxA13 toxin.</title>
        <authorList>
            <person name="Callol A."/>
            <person name="Pajuelo D."/>
            <person name="Ebbesson L."/>
            <person name="Teles M."/>
            <person name="MacKenzie S."/>
            <person name="Amaro C."/>
        </authorList>
    </citation>
    <scope>NUCLEOTIDE SEQUENCE</scope>
</reference>
<dbReference type="EMBL" id="GBXM01036537">
    <property type="protein sequence ID" value="JAH72040.1"/>
    <property type="molecule type" value="Transcribed_RNA"/>
</dbReference>
<name>A0A0E9V3M3_ANGAN</name>
<dbReference type="AlphaFoldDB" id="A0A0E9V3M3"/>